<evidence type="ECO:0000313" key="2">
    <source>
        <dbReference type="Proteomes" id="UP000282184"/>
    </source>
</evidence>
<comment type="caution">
    <text evidence="1">The sequence shown here is derived from an EMBL/GenBank/DDBJ whole genome shotgun (WGS) entry which is preliminary data.</text>
</comment>
<dbReference type="EMBL" id="RXOF01000006">
    <property type="protein sequence ID" value="RTQ49612.1"/>
    <property type="molecule type" value="Genomic_DNA"/>
</dbReference>
<organism evidence="1 2">
    <name type="scientific">Hymenobacter gummosus</name>
    <dbReference type="NCBI Taxonomy" id="1776032"/>
    <lineage>
        <taxon>Bacteria</taxon>
        <taxon>Pseudomonadati</taxon>
        <taxon>Bacteroidota</taxon>
        <taxon>Cytophagia</taxon>
        <taxon>Cytophagales</taxon>
        <taxon>Hymenobacteraceae</taxon>
        <taxon>Hymenobacter</taxon>
    </lineage>
</organism>
<reference evidence="1 2" key="1">
    <citation type="submission" date="2018-12" db="EMBL/GenBank/DDBJ databases">
        <title>Hymenobacter gummosus sp. nov., isolated from a spring.</title>
        <authorList>
            <person name="Nie L."/>
        </authorList>
    </citation>
    <scope>NUCLEOTIDE SEQUENCE [LARGE SCALE GENOMIC DNA]</scope>
    <source>
        <strain evidence="1 2">KCTC 52166</strain>
    </source>
</reference>
<dbReference type="AlphaFoldDB" id="A0A431U2K3"/>
<keyword evidence="2" id="KW-1185">Reference proteome</keyword>
<sequence>MNQRNQVIEVMRHNGGFATLQYLNQHTDVSKWATRTPFASIRRIVQTSSDFFKIRPGLWALSDMRELVLQYLQLQPQANEYQQAEFDHTYYQGLLAEIGQWRGLDTYVPAQDGNRPFLGQPLREVTTLSNLPAFSYPHVLRRAATVDVLWFNARQLPAAMFEVEHSTDFQNSFAKYLDLQDFRAQLCLVASSVKQREFADKLTRTAFEPLRPLVQFISYEQVAQWHSSESVRQNSVPSGF</sequence>
<proteinExistence type="predicted"/>
<dbReference type="OrthoDB" id="9776582at2"/>
<name>A0A431U2K3_9BACT</name>
<accession>A0A431U2K3</accession>
<evidence type="ECO:0008006" key="3">
    <source>
        <dbReference type="Google" id="ProtNLM"/>
    </source>
</evidence>
<gene>
    <name evidence="1" type="ORF">EJV47_12400</name>
</gene>
<protein>
    <recommendedName>
        <fullName evidence="3">HTH HARE-type domain-containing protein</fullName>
    </recommendedName>
</protein>
<evidence type="ECO:0000313" key="1">
    <source>
        <dbReference type="EMBL" id="RTQ49612.1"/>
    </source>
</evidence>
<dbReference type="RefSeq" id="WP_126693471.1">
    <property type="nucleotide sequence ID" value="NZ_RXOF01000006.1"/>
</dbReference>
<dbReference type="Proteomes" id="UP000282184">
    <property type="component" value="Unassembled WGS sequence"/>
</dbReference>